<evidence type="ECO:0000256" key="2">
    <source>
        <dbReference type="ARBA" id="ARBA00022670"/>
    </source>
</evidence>
<dbReference type="GO" id="GO:0006508">
    <property type="term" value="P:proteolysis"/>
    <property type="evidence" value="ECO:0007669"/>
    <property type="project" value="UniProtKB-KW"/>
</dbReference>
<keyword evidence="4" id="KW-0788">Thiol protease</keyword>
<keyword evidence="2" id="KW-0645">Protease</keyword>
<protein>
    <recommendedName>
        <fullName evidence="7">Peptidase C15, pyroglutamyl peptidase I-like protein</fullName>
    </recommendedName>
</protein>
<evidence type="ECO:0000313" key="5">
    <source>
        <dbReference type="EMBL" id="KAF9156388.1"/>
    </source>
</evidence>
<dbReference type="GO" id="GO:0008234">
    <property type="term" value="F:cysteine-type peptidase activity"/>
    <property type="evidence" value="ECO:0007669"/>
    <property type="project" value="UniProtKB-KW"/>
</dbReference>
<evidence type="ECO:0000256" key="3">
    <source>
        <dbReference type="ARBA" id="ARBA00022801"/>
    </source>
</evidence>
<keyword evidence="6" id="KW-1185">Reference proteome</keyword>
<sequence>MAPITKVNDKVKVVLTGFQPFAHHLTNPSWLSVQPLHNTLLDLPEVPVAKQGPKHHRATQAYLVCQELPVEYQKVPNLVPELHVTHSRTITKDGQVIEVEVDESKQEEEKGKENEEYLKTYYIHVGVGRDGHTAIETQAHRAGYGGLDNAKWTPPNKDEPPVVKEEWSADPDLLTTTVDTAALAEYLKTEKGWICQQSLDAGHYLCEYTFYLSMAERQRRIAAGEEGEGERTCLFVHLPSVGNPYTLEELQRFVKDMIIGVVTQY</sequence>
<dbReference type="OrthoDB" id="407146at2759"/>
<dbReference type="PANTHER" id="PTHR23402:SF1">
    <property type="entry name" value="PYROGLUTAMYL-PEPTIDASE I"/>
    <property type="match status" value="1"/>
</dbReference>
<dbReference type="AlphaFoldDB" id="A0A9P5VFB1"/>
<accession>A0A9P5VFB1</accession>
<proteinExistence type="inferred from homology"/>
<name>A0A9P5VFB1_9FUNG</name>
<dbReference type="SUPFAM" id="SSF53182">
    <property type="entry name" value="Pyrrolidone carboxyl peptidase (pyroglutamate aminopeptidase)"/>
    <property type="match status" value="1"/>
</dbReference>
<gene>
    <name evidence="5" type="ORF">BG015_005597</name>
</gene>
<reference evidence="5" key="1">
    <citation type="journal article" date="2020" name="Fungal Divers.">
        <title>Resolving the Mortierellaceae phylogeny through synthesis of multi-gene phylogenetics and phylogenomics.</title>
        <authorList>
            <person name="Vandepol N."/>
            <person name="Liber J."/>
            <person name="Desiro A."/>
            <person name="Na H."/>
            <person name="Kennedy M."/>
            <person name="Barry K."/>
            <person name="Grigoriev I.V."/>
            <person name="Miller A.N."/>
            <person name="O'Donnell K."/>
            <person name="Stajich J.E."/>
            <person name="Bonito G."/>
        </authorList>
    </citation>
    <scope>NUCLEOTIDE SEQUENCE</scope>
    <source>
        <strain evidence="5">NRRL 6426</strain>
    </source>
</reference>
<dbReference type="Proteomes" id="UP000748756">
    <property type="component" value="Unassembled WGS sequence"/>
</dbReference>
<dbReference type="EMBL" id="JAAAUQ010000026">
    <property type="protein sequence ID" value="KAF9156388.1"/>
    <property type="molecule type" value="Genomic_DNA"/>
</dbReference>
<organism evidence="5 6">
    <name type="scientific">Linnemannia schmuckeri</name>
    <dbReference type="NCBI Taxonomy" id="64567"/>
    <lineage>
        <taxon>Eukaryota</taxon>
        <taxon>Fungi</taxon>
        <taxon>Fungi incertae sedis</taxon>
        <taxon>Mucoromycota</taxon>
        <taxon>Mortierellomycotina</taxon>
        <taxon>Mortierellomycetes</taxon>
        <taxon>Mortierellales</taxon>
        <taxon>Mortierellaceae</taxon>
        <taxon>Linnemannia</taxon>
    </lineage>
</organism>
<keyword evidence="3" id="KW-0378">Hydrolase</keyword>
<evidence type="ECO:0008006" key="7">
    <source>
        <dbReference type="Google" id="ProtNLM"/>
    </source>
</evidence>
<evidence type="ECO:0000256" key="1">
    <source>
        <dbReference type="ARBA" id="ARBA00006641"/>
    </source>
</evidence>
<evidence type="ECO:0000256" key="4">
    <source>
        <dbReference type="ARBA" id="ARBA00022807"/>
    </source>
</evidence>
<evidence type="ECO:0000313" key="6">
    <source>
        <dbReference type="Proteomes" id="UP000748756"/>
    </source>
</evidence>
<dbReference type="InterPro" id="IPR016125">
    <property type="entry name" value="Peptidase_C15-like"/>
</dbReference>
<comment type="similarity">
    <text evidence="1">Belongs to the peptidase C15 family.</text>
</comment>
<comment type="caution">
    <text evidence="5">The sequence shown here is derived from an EMBL/GenBank/DDBJ whole genome shotgun (WGS) entry which is preliminary data.</text>
</comment>
<dbReference type="PANTHER" id="PTHR23402">
    <property type="entry name" value="PROTEASE FAMILY C15 PYROGLUTAMYL-PEPTIDASE I-RELATED"/>
    <property type="match status" value="1"/>
</dbReference>
<dbReference type="Gene3D" id="3.40.630.20">
    <property type="entry name" value="Peptidase C15, pyroglutamyl peptidase I-like"/>
    <property type="match status" value="1"/>
</dbReference>
<dbReference type="InterPro" id="IPR036440">
    <property type="entry name" value="Peptidase_C15-like_sf"/>
</dbReference>